<dbReference type="EMBL" id="PQXF01000022">
    <property type="protein sequence ID" value="PXF59789.1"/>
    <property type="molecule type" value="Genomic_DNA"/>
</dbReference>
<evidence type="ECO:0000313" key="2">
    <source>
        <dbReference type="Proteomes" id="UP000248329"/>
    </source>
</evidence>
<proteinExistence type="predicted"/>
<name>A0AC61L0V3_9EURY</name>
<evidence type="ECO:0000313" key="1">
    <source>
        <dbReference type="EMBL" id="PXF59789.1"/>
    </source>
</evidence>
<protein>
    <submittedName>
        <fullName evidence="1">Uncharacterized protein</fullName>
    </submittedName>
</protein>
<accession>A0AC61L0V3</accession>
<gene>
    <name evidence="1" type="ORF">C4B59_10840</name>
</gene>
<comment type="caution">
    <text evidence="1">The sequence shown here is derived from an EMBL/GenBank/DDBJ whole genome shotgun (WGS) entry which is preliminary data.</text>
</comment>
<reference evidence="1" key="1">
    <citation type="submission" date="2018-01" db="EMBL/GenBank/DDBJ databases">
        <authorList>
            <person name="Krukenberg V."/>
        </authorList>
    </citation>
    <scope>NUCLEOTIDE SEQUENCE</scope>
    <source>
        <strain evidence="1">E20ANME2</strain>
    </source>
</reference>
<organism evidence="1 2">
    <name type="scientific">Candidatus Methanogaster sp</name>
    <dbReference type="NCBI Taxonomy" id="3386292"/>
    <lineage>
        <taxon>Archaea</taxon>
        <taxon>Methanobacteriati</taxon>
        <taxon>Methanobacteriota</taxon>
        <taxon>Stenosarchaea group</taxon>
        <taxon>Methanomicrobia</taxon>
        <taxon>Methanosarcinales</taxon>
        <taxon>ANME-2 cluster</taxon>
        <taxon>Candidatus Methanogasteraceae</taxon>
        <taxon>Candidatus Methanogaster</taxon>
    </lineage>
</organism>
<dbReference type="Proteomes" id="UP000248329">
    <property type="component" value="Unassembled WGS sequence"/>
</dbReference>
<sequence length="219" mass="23646">MISVTVVSRGKYGERAIRTIGERTDFEAIEVPIPKDLPGFIEDTEPYTKDVDLTSDLVIIFALHPDLTPAFAACAAESGAGAIIVSGNDTSELEKIRDRYRIHIHADEICCALVPCGDRVIDEFTKVLGRPEFWISVVDGVVSDVRVIRGSPCGASWWVASQLVGTPVADAPSKAGLLVQQYPCRAVRGTRGGIHRSAEIHKKAVLAAVARIRIGEVTV</sequence>